<keyword evidence="3" id="KW-1185">Reference proteome</keyword>
<reference evidence="2 3" key="1">
    <citation type="submission" date="2020-04" db="EMBL/GenBank/DDBJ databases">
        <title>Gordonia sp. nov. TBRC 11910.</title>
        <authorList>
            <person name="Suriyachadkun C."/>
        </authorList>
    </citation>
    <scope>NUCLEOTIDE SEQUENCE [LARGE SCALE GENOMIC DNA]</scope>
    <source>
        <strain evidence="2 3">TBRC 11910</strain>
    </source>
</reference>
<keyword evidence="1" id="KW-0175">Coiled coil</keyword>
<dbReference type="Proteomes" id="UP000550729">
    <property type="component" value="Unassembled WGS sequence"/>
</dbReference>
<sequence>MDIDDVADELYALDPADFVAVRKERVAQARADGERELAREIGLLRKPTLVGWALNVLARESADDVGALLEVGDALREAQHALSADQLRALDKQRQQVVRGLTKRAVSLAADRGQTLSENASREVGQTLGAAMADPEFGEQVRLGRVITAVQHAGFGSGGEEVFGRAGLRVIDGGRTTRRPKPDAAEVRRALRKALSDAEAVLDAATAGAEQAEETLDDATLRRVESQERIDELRSELSTAEADLRTAKLAEETAKKQRAQADRERIAAQSAVDAARARLDSQ</sequence>
<dbReference type="AlphaFoldDB" id="A0A848L7P5"/>
<evidence type="ECO:0000256" key="1">
    <source>
        <dbReference type="SAM" id="Coils"/>
    </source>
</evidence>
<organism evidence="2 3">
    <name type="scientific">Gordonia asplenii</name>
    <dbReference type="NCBI Taxonomy" id="2725283"/>
    <lineage>
        <taxon>Bacteria</taxon>
        <taxon>Bacillati</taxon>
        <taxon>Actinomycetota</taxon>
        <taxon>Actinomycetes</taxon>
        <taxon>Mycobacteriales</taxon>
        <taxon>Gordoniaceae</taxon>
        <taxon>Gordonia</taxon>
    </lineage>
</organism>
<gene>
    <name evidence="2" type="ORF">HH308_26420</name>
</gene>
<dbReference type="RefSeq" id="WP_170197264.1">
    <property type="nucleotide sequence ID" value="NZ_JABBNB010000040.1"/>
</dbReference>
<name>A0A848L7P5_9ACTN</name>
<feature type="coiled-coil region" evidence="1">
    <location>
        <begin position="195"/>
        <end position="269"/>
    </location>
</feature>
<evidence type="ECO:0000313" key="3">
    <source>
        <dbReference type="Proteomes" id="UP000550729"/>
    </source>
</evidence>
<proteinExistence type="predicted"/>
<dbReference type="EMBL" id="JABBNB010000040">
    <property type="protein sequence ID" value="NMO04763.1"/>
    <property type="molecule type" value="Genomic_DNA"/>
</dbReference>
<comment type="caution">
    <text evidence="2">The sequence shown here is derived from an EMBL/GenBank/DDBJ whole genome shotgun (WGS) entry which is preliminary data.</text>
</comment>
<evidence type="ECO:0000313" key="2">
    <source>
        <dbReference type="EMBL" id="NMO04763.1"/>
    </source>
</evidence>
<protein>
    <submittedName>
        <fullName evidence="2">Uncharacterized protein</fullName>
    </submittedName>
</protein>
<accession>A0A848L7P5</accession>